<dbReference type="OrthoDB" id="9766989at2"/>
<evidence type="ECO:0008006" key="4">
    <source>
        <dbReference type="Google" id="ProtNLM"/>
    </source>
</evidence>
<sequence length="322" mass="36464">MNYFENNVLALMPCAVKVPMEAKIASYIKNKNLSLKYEILSNAVVQAGFFEDLKTIEDIDKLPDIMVASGFSRFFFPAFVERFIKKGAFQSSLDFEVSEAYQESGVIDPNAYYDIVAVNPLIFLVDQTNYPDLEPPKKWADLLSSQYEQKIAFRGHTDEDLCEGILFEIYHTHGIEGIKKLARNIKSRLHPSQMVALAGSKKGEAPFISVIPLSFANLVKESDKVRVIWPEDGAVMNPVVMLTKKNCSEDAKAASKYFISEAVGDLFSQVGFCSLRPELEARMPRSGKYKWIGWDFLLQIDVEKLHDELNQVVNSHSLERKE</sequence>
<dbReference type="Gene3D" id="3.40.190.10">
    <property type="entry name" value="Periplasmic binding protein-like II"/>
    <property type="match status" value="2"/>
</dbReference>
<protein>
    <recommendedName>
        <fullName evidence="4">ABC transporter substrate-binding protein</fullName>
    </recommendedName>
</protein>
<dbReference type="SUPFAM" id="SSF53850">
    <property type="entry name" value="Periplasmic binding protein-like II"/>
    <property type="match status" value="1"/>
</dbReference>
<comment type="caution">
    <text evidence="2">The sequence shown here is derived from an EMBL/GenBank/DDBJ whole genome shotgun (WGS) entry which is preliminary data.</text>
</comment>
<keyword evidence="1" id="KW-0732">Signal</keyword>
<organism evidence="2 3">
    <name type="scientific">Acetobacterium bakii</name>
    <dbReference type="NCBI Taxonomy" id="52689"/>
    <lineage>
        <taxon>Bacteria</taxon>
        <taxon>Bacillati</taxon>
        <taxon>Bacillota</taxon>
        <taxon>Clostridia</taxon>
        <taxon>Eubacteriales</taxon>
        <taxon>Eubacteriaceae</taxon>
        <taxon>Acetobacterium</taxon>
    </lineage>
</organism>
<reference evidence="3" key="1">
    <citation type="submission" date="2015-07" db="EMBL/GenBank/DDBJ databases">
        <title>Draft genome sequence of Acetobacterium bakii DSM 8293, a potential psychrophilic chemical producer through syngas fermentation.</title>
        <authorList>
            <person name="Song Y."/>
            <person name="Hwang S."/>
            <person name="Cho B.-K."/>
        </authorList>
    </citation>
    <scope>NUCLEOTIDE SEQUENCE [LARGE SCALE GENOMIC DNA]</scope>
    <source>
        <strain evidence="3">DSM 8239</strain>
    </source>
</reference>
<gene>
    <name evidence="2" type="ORF">AKG39_15845</name>
</gene>
<evidence type="ECO:0000256" key="1">
    <source>
        <dbReference type="ARBA" id="ARBA00022729"/>
    </source>
</evidence>
<dbReference type="Proteomes" id="UP000036873">
    <property type="component" value="Unassembled WGS sequence"/>
</dbReference>
<accession>A0A0L6TWY2</accession>
<dbReference type="Pfam" id="PF13343">
    <property type="entry name" value="SBP_bac_6"/>
    <property type="match status" value="1"/>
</dbReference>
<dbReference type="PANTHER" id="PTHR30006">
    <property type="entry name" value="THIAMINE-BINDING PERIPLASMIC PROTEIN-RELATED"/>
    <property type="match status" value="1"/>
</dbReference>
<dbReference type="RefSeq" id="WP_050741379.1">
    <property type="nucleotide sequence ID" value="NZ_LGYO01000044.1"/>
</dbReference>
<dbReference type="AlphaFoldDB" id="A0A0L6TWY2"/>
<proteinExistence type="predicted"/>
<dbReference type="PANTHER" id="PTHR30006:SF2">
    <property type="entry name" value="ABC TRANSPORTER SUBSTRATE-BINDING PROTEIN"/>
    <property type="match status" value="1"/>
</dbReference>
<dbReference type="EMBL" id="LGYO01000044">
    <property type="protein sequence ID" value="KNZ40774.1"/>
    <property type="molecule type" value="Genomic_DNA"/>
</dbReference>
<evidence type="ECO:0000313" key="3">
    <source>
        <dbReference type="Proteomes" id="UP000036873"/>
    </source>
</evidence>
<name>A0A0L6TWY2_9FIRM</name>
<dbReference type="STRING" id="52689.AKG39_15845"/>
<evidence type="ECO:0000313" key="2">
    <source>
        <dbReference type="EMBL" id="KNZ40774.1"/>
    </source>
</evidence>
<keyword evidence="3" id="KW-1185">Reference proteome</keyword>